<evidence type="ECO:0000256" key="1">
    <source>
        <dbReference type="SAM" id="MobiDB-lite"/>
    </source>
</evidence>
<keyword evidence="3" id="KW-1185">Reference proteome</keyword>
<dbReference type="Proteomes" id="UP001500253">
    <property type="component" value="Unassembled WGS sequence"/>
</dbReference>
<gene>
    <name evidence="2" type="ORF">GCM10010246_56300</name>
</gene>
<dbReference type="EMBL" id="BAAASD010000029">
    <property type="protein sequence ID" value="GAA2359098.1"/>
    <property type="molecule type" value="Genomic_DNA"/>
</dbReference>
<evidence type="ECO:0000313" key="3">
    <source>
        <dbReference type="Proteomes" id="UP001500253"/>
    </source>
</evidence>
<feature type="region of interest" description="Disordered" evidence="1">
    <location>
        <begin position="1"/>
        <end position="30"/>
    </location>
</feature>
<name>A0ABN3GRR0_9ACTN</name>
<proteinExistence type="predicted"/>
<comment type="caution">
    <text evidence="2">The sequence shown here is derived from an EMBL/GenBank/DDBJ whole genome shotgun (WGS) entry which is preliminary data.</text>
</comment>
<sequence>MEPQINAREAARQQAEDAVEEARQAVRDTETMGDRIAAVSRLFTAKRAAERAAKES</sequence>
<dbReference type="RefSeq" id="WP_346177171.1">
    <property type="nucleotide sequence ID" value="NZ_BAAASD010000029.1"/>
</dbReference>
<reference evidence="2 3" key="1">
    <citation type="journal article" date="2019" name="Int. J. Syst. Evol. Microbiol.">
        <title>The Global Catalogue of Microorganisms (GCM) 10K type strain sequencing project: providing services to taxonomists for standard genome sequencing and annotation.</title>
        <authorList>
            <consortium name="The Broad Institute Genomics Platform"/>
            <consortium name="The Broad Institute Genome Sequencing Center for Infectious Disease"/>
            <person name="Wu L."/>
            <person name="Ma J."/>
        </authorList>
    </citation>
    <scope>NUCLEOTIDE SEQUENCE [LARGE SCALE GENOMIC DNA]</scope>
    <source>
        <strain evidence="2 3">JCM 4316</strain>
    </source>
</reference>
<evidence type="ECO:0000313" key="2">
    <source>
        <dbReference type="EMBL" id="GAA2359098.1"/>
    </source>
</evidence>
<protein>
    <submittedName>
        <fullName evidence="2">Uncharacterized protein</fullName>
    </submittedName>
</protein>
<organism evidence="2 3">
    <name type="scientific">Streptomyces cuspidosporus</name>
    <dbReference type="NCBI Taxonomy" id="66882"/>
    <lineage>
        <taxon>Bacteria</taxon>
        <taxon>Bacillati</taxon>
        <taxon>Actinomycetota</taxon>
        <taxon>Actinomycetes</taxon>
        <taxon>Kitasatosporales</taxon>
        <taxon>Streptomycetaceae</taxon>
        <taxon>Streptomyces</taxon>
    </lineage>
</organism>
<feature type="compositionally biased region" description="Basic and acidic residues" evidence="1">
    <location>
        <begin position="9"/>
        <end position="30"/>
    </location>
</feature>
<accession>A0ABN3GRR0</accession>